<gene>
    <name evidence="2" type="ORF">BDV95DRAFT_592141</name>
</gene>
<dbReference type="InterPro" id="IPR002575">
    <property type="entry name" value="Aminoglycoside_PTrfase"/>
</dbReference>
<keyword evidence="3" id="KW-1185">Reference proteome</keyword>
<sequence length="302" mass="34908">MTVHPQISLAELPDSSQTHVDFLDSTWFRTHGQTRELPAPEDVRRLAKLQKTTLYPVRFEDLGLVVKFGSHISVLEAISLWAVRRVFRDRVPVPEVYAWRVVERKGRTPEVFIYMQLVQGPTLQQRWASLDGAEKLSISSELRDMVDCFRGLRDGEAEQVIGSLCHGPAPDRCLEDLPQLKPFPARSVFHDWLSWLWRRHVPDPQSIEDWWRDLLPDNGPIVFTHGDLRPANIIVTATTPAKVVAILDWEQAGWYPDYWEYCKARYTASYGGEWHGHIDQFLEPHTVPLEAFDFYTCTLGKF</sequence>
<dbReference type="GO" id="GO:0016740">
    <property type="term" value="F:transferase activity"/>
    <property type="evidence" value="ECO:0007669"/>
    <property type="project" value="UniProtKB-KW"/>
</dbReference>
<proteinExistence type="predicted"/>
<dbReference type="SUPFAM" id="SSF56112">
    <property type="entry name" value="Protein kinase-like (PK-like)"/>
    <property type="match status" value="1"/>
</dbReference>
<organism evidence="2 3">
    <name type="scientific">Massariosphaeria phaeospora</name>
    <dbReference type="NCBI Taxonomy" id="100035"/>
    <lineage>
        <taxon>Eukaryota</taxon>
        <taxon>Fungi</taxon>
        <taxon>Dikarya</taxon>
        <taxon>Ascomycota</taxon>
        <taxon>Pezizomycotina</taxon>
        <taxon>Dothideomycetes</taxon>
        <taxon>Pleosporomycetidae</taxon>
        <taxon>Pleosporales</taxon>
        <taxon>Pleosporales incertae sedis</taxon>
        <taxon>Massariosphaeria</taxon>
    </lineage>
</organism>
<evidence type="ECO:0000259" key="1">
    <source>
        <dbReference type="Pfam" id="PF01636"/>
    </source>
</evidence>
<dbReference type="PANTHER" id="PTHR21310">
    <property type="entry name" value="AMINOGLYCOSIDE PHOSPHOTRANSFERASE-RELATED-RELATED"/>
    <property type="match status" value="1"/>
</dbReference>
<keyword evidence="2" id="KW-0808">Transferase</keyword>
<dbReference type="InterPro" id="IPR051678">
    <property type="entry name" value="AGP_Transferase"/>
</dbReference>
<dbReference type="PANTHER" id="PTHR21310:SF54">
    <property type="entry name" value="AMINOGLYCOSIDE PHOSPHOTRANSFERASE DOMAIN-CONTAINING PROTEIN"/>
    <property type="match status" value="1"/>
</dbReference>
<accession>A0A7C8IH02</accession>
<evidence type="ECO:0000313" key="2">
    <source>
        <dbReference type="EMBL" id="KAF2873990.1"/>
    </source>
</evidence>
<dbReference type="Proteomes" id="UP000481861">
    <property type="component" value="Unassembled WGS sequence"/>
</dbReference>
<dbReference type="Pfam" id="PF01636">
    <property type="entry name" value="APH"/>
    <property type="match status" value="1"/>
</dbReference>
<feature type="domain" description="Aminoglycoside phosphotransferase" evidence="1">
    <location>
        <begin position="82"/>
        <end position="256"/>
    </location>
</feature>
<dbReference type="EMBL" id="JAADJZ010000006">
    <property type="protein sequence ID" value="KAF2873990.1"/>
    <property type="molecule type" value="Genomic_DNA"/>
</dbReference>
<reference evidence="2 3" key="1">
    <citation type="submission" date="2020-01" db="EMBL/GenBank/DDBJ databases">
        <authorList>
            <consortium name="DOE Joint Genome Institute"/>
            <person name="Haridas S."/>
            <person name="Albert R."/>
            <person name="Binder M."/>
            <person name="Bloem J."/>
            <person name="Labutti K."/>
            <person name="Salamov A."/>
            <person name="Andreopoulos B."/>
            <person name="Baker S.E."/>
            <person name="Barry K."/>
            <person name="Bills G."/>
            <person name="Bluhm B.H."/>
            <person name="Cannon C."/>
            <person name="Castanera R."/>
            <person name="Culley D.E."/>
            <person name="Daum C."/>
            <person name="Ezra D."/>
            <person name="Gonzalez J.B."/>
            <person name="Henrissat B."/>
            <person name="Kuo A."/>
            <person name="Liang C."/>
            <person name="Lipzen A."/>
            <person name="Lutzoni F."/>
            <person name="Magnuson J."/>
            <person name="Mondo S."/>
            <person name="Nolan M."/>
            <person name="Ohm R."/>
            <person name="Pangilinan J."/>
            <person name="Park H.-J.H."/>
            <person name="Ramirez L."/>
            <person name="Alfaro M."/>
            <person name="Sun H."/>
            <person name="Tritt A."/>
            <person name="Yoshinaga Y."/>
            <person name="Zwiers L.-H.L."/>
            <person name="Turgeon B.G."/>
            <person name="Goodwin S.B."/>
            <person name="Spatafora J.W."/>
            <person name="Crous P.W."/>
            <person name="Grigoriev I.V."/>
        </authorList>
    </citation>
    <scope>NUCLEOTIDE SEQUENCE [LARGE SCALE GENOMIC DNA]</scope>
    <source>
        <strain evidence="2 3">CBS 611.86</strain>
    </source>
</reference>
<dbReference type="OrthoDB" id="5404599at2759"/>
<evidence type="ECO:0000313" key="3">
    <source>
        <dbReference type="Proteomes" id="UP000481861"/>
    </source>
</evidence>
<dbReference type="InterPro" id="IPR011009">
    <property type="entry name" value="Kinase-like_dom_sf"/>
</dbReference>
<dbReference type="Gene3D" id="3.90.1200.10">
    <property type="match status" value="1"/>
</dbReference>
<name>A0A7C8IH02_9PLEO</name>
<dbReference type="AlphaFoldDB" id="A0A7C8IH02"/>
<protein>
    <submittedName>
        <fullName evidence="2">Phosphotransferase family protein</fullName>
    </submittedName>
</protein>
<comment type="caution">
    <text evidence="2">The sequence shown here is derived from an EMBL/GenBank/DDBJ whole genome shotgun (WGS) entry which is preliminary data.</text>
</comment>